<reference evidence="1" key="1">
    <citation type="journal article" date="2020" name="Nature">
        <title>Giant virus diversity and host interactions through global metagenomics.</title>
        <authorList>
            <person name="Schulz F."/>
            <person name="Roux S."/>
            <person name="Paez-Espino D."/>
            <person name="Jungbluth S."/>
            <person name="Walsh D.A."/>
            <person name="Denef V.J."/>
            <person name="McMahon K.D."/>
            <person name="Konstantinidis K.T."/>
            <person name="Eloe-Fadrosh E.A."/>
            <person name="Kyrpides N.C."/>
            <person name="Woyke T."/>
        </authorList>
    </citation>
    <scope>NUCLEOTIDE SEQUENCE</scope>
    <source>
        <strain evidence="1">GVMAG-M-3300027833-19</strain>
    </source>
</reference>
<organism evidence="1">
    <name type="scientific">viral metagenome</name>
    <dbReference type="NCBI Taxonomy" id="1070528"/>
    <lineage>
        <taxon>unclassified sequences</taxon>
        <taxon>metagenomes</taxon>
        <taxon>organismal metagenomes</taxon>
    </lineage>
</organism>
<evidence type="ECO:0000313" key="1">
    <source>
        <dbReference type="EMBL" id="QHU30592.1"/>
    </source>
</evidence>
<sequence>MITECDGDSVLLNRLGSSLLGIFENTHNGLGALCITYSDDAVCVANFECLIDRANIIHRQIVN</sequence>
<name>A0A6C0LMV4_9ZZZZ</name>
<dbReference type="EMBL" id="MN740510">
    <property type="protein sequence ID" value="QHU30592.1"/>
    <property type="molecule type" value="Genomic_DNA"/>
</dbReference>
<dbReference type="AlphaFoldDB" id="A0A6C0LMV4"/>
<proteinExistence type="predicted"/>
<protein>
    <submittedName>
        <fullName evidence="1">Uncharacterized protein</fullName>
    </submittedName>
</protein>
<accession>A0A6C0LMV4</accession>